<dbReference type="NCBIfam" id="NF004534">
    <property type="entry name" value="PRK05884.1"/>
    <property type="match status" value="1"/>
</dbReference>
<comment type="similarity">
    <text evidence="1">Belongs to the short-chain dehydrogenases/reductases (SDR) family.</text>
</comment>
<dbReference type="Gene3D" id="3.40.50.720">
    <property type="entry name" value="NAD(P)-binding Rossmann-like Domain"/>
    <property type="match status" value="1"/>
</dbReference>
<name>A0ABN5YM66_9MYCO</name>
<keyword evidence="3" id="KW-1185">Reference proteome</keyword>
<dbReference type="Proteomes" id="UP000465609">
    <property type="component" value="Chromosome"/>
</dbReference>
<dbReference type="PANTHER" id="PTHR42760">
    <property type="entry name" value="SHORT-CHAIN DEHYDROGENASES/REDUCTASES FAMILY MEMBER"/>
    <property type="match status" value="1"/>
</dbReference>
<dbReference type="InterPro" id="IPR036291">
    <property type="entry name" value="NAD(P)-bd_dom_sf"/>
</dbReference>
<reference evidence="2 3" key="1">
    <citation type="journal article" date="2019" name="Emerg. Microbes Infect.">
        <title>Comprehensive subspecies identification of 175 nontuberculous mycobacteria species based on 7547 genomic profiles.</title>
        <authorList>
            <person name="Matsumoto Y."/>
            <person name="Kinjo T."/>
            <person name="Motooka D."/>
            <person name="Nabeya D."/>
            <person name="Jung N."/>
            <person name="Uechi K."/>
            <person name="Horii T."/>
            <person name="Iida T."/>
            <person name="Fujita J."/>
            <person name="Nakamura S."/>
        </authorList>
    </citation>
    <scope>NUCLEOTIDE SEQUENCE [LARGE SCALE GENOMIC DNA]</scope>
    <source>
        <strain evidence="2 3">JCM 15296</strain>
    </source>
</reference>
<evidence type="ECO:0000313" key="2">
    <source>
        <dbReference type="EMBL" id="BBX82836.1"/>
    </source>
</evidence>
<gene>
    <name evidence="2" type="ORF">MAUB_07090</name>
</gene>
<evidence type="ECO:0000313" key="3">
    <source>
        <dbReference type="Proteomes" id="UP000465609"/>
    </source>
</evidence>
<protein>
    <submittedName>
        <fullName evidence="2">Short-chain dehydrogenase</fullName>
    </submittedName>
</protein>
<dbReference type="EMBL" id="AP022577">
    <property type="protein sequence ID" value="BBX82836.1"/>
    <property type="molecule type" value="Genomic_DNA"/>
</dbReference>
<dbReference type="Pfam" id="PF13561">
    <property type="entry name" value="adh_short_C2"/>
    <property type="match status" value="1"/>
</dbReference>
<dbReference type="PANTHER" id="PTHR42760:SF40">
    <property type="entry name" value="3-OXOACYL-[ACYL-CARRIER-PROTEIN] REDUCTASE, CHLOROPLASTIC"/>
    <property type="match status" value="1"/>
</dbReference>
<accession>A0ABN5YM66</accession>
<proteinExistence type="inferred from homology"/>
<dbReference type="SUPFAM" id="SSF51735">
    <property type="entry name" value="NAD(P)-binding Rossmann-fold domains"/>
    <property type="match status" value="1"/>
</dbReference>
<dbReference type="CDD" id="cd05233">
    <property type="entry name" value="SDR_c"/>
    <property type="match status" value="1"/>
</dbReference>
<organism evidence="2 3">
    <name type="scientific">Mycolicibacterium aubagnense</name>
    <dbReference type="NCBI Taxonomy" id="319707"/>
    <lineage>
        <taxon>Bacteria</taxon>
        <taxon>Bacillati</taxon>
        <taxon>Actinomycetota</taxon>
        <taxon>Actinomycetes</taxon>
        <taxon>Mycobacteriales</taxon>
        <taxon>Mycobacteriaceae</taxon>
        <taxon>Mycolicibacterium</taxon>
    </lineage>
</organism>
<evidence type="ECO:0000256" key="1">
    <source>
        <dbReference type="ARBA" id="ARBA00006484"/>
    </source>
</evidence>
<sequence>MAATAFSVAHEEALLMDVLVTGGDTDLGRVIAEGFRDAGHNVVIAGARRDELDVAAKELEVESIVLDNTDGAALEQMRDKLPQHLDTIINVPAPAWSAGDPRTYTLAERATVWRNTLDSSLLSAVLTVQILGDQMRSGGAIVTVVPECPKDGTADAAIKAAVSNWTAGQAEHFGIRGITINVVAAGRGAETGYDGIDASGATVGSELTKLALFLTTPAARHITGETLHVSAGALTSFA</sequence>
<dbReference type="InterPro" id="IPR002347">
    <property type="entry name" value="SDR_fam"/>
</dbReference>